<organism evidence="1 2">
    <name type="scientific">Smallanthus sonchifolius</name>
    <dbReference type="NCBI Taxonomy" id="185202"/>
    <lineage>
        <taxon>Eukaryota</taxon>
        <taxon>Viridiplantae</taxon>
        <taxon>Streptophyta</taxon>
        <taxon>Embryophyta</taxon>
        <taxon>Tracheophyta</taxon>
        <taxon>Spermatophyta</taxon>
        <taxon>Magnoliopsida</taxon>
        <taxon>eudicotyledons</taxon>
        <taxon>Gunneridae</taxon>
        <taxon>Pentapetalae</taxon>
        <taxon>asterids</taxon>
        <taxon>campanulids</taxon>
        <taxon>Asterales</taxon>
        <taxon>Asteraceae</taxon>
        <taxon>Asteroideae</taxon>
        <taxon>Heliantheae alliance</taxon>
        <taxon>Millerieae</taxon>
        <taxon>Smallanthus</taxon>
    </lineage>
</organism>
<sequence length="143" mass="15707">MLLEIKPSGCQKRSFTTCSSVTSGFVGGVHAEIDRNPHILLQHKERHDMLPGELQIEFLSRVNEKHGMTAELAKFIIGGSLLELYADDCLRLFVSKSIRAIKNIQNIEVLHVSATPGVDDDFVTDIAATFGTQLKELVVANCG</sequence>
<protein>
    <submittedName>
        <fullName evidence="1">Uncharacterized protein</fullName>
    </submittedName>
</protein>
<comment type="caution">
    <text evidence="1">The sequence shown here is derived from an EMBL/GenBank/DDBJ whole genome shotgun (WGS) entry which is preliminary data.</text>
</comment>
<proteinExistence type="predicted"/>
<dbReference type="EMBL" id="CM042041">
    <property type="protein sequence ID" value="KAI3711702.1"/>
    <property type="molecule type" value="Genomic_DNA"/>
</dbReference>
<evidence type="ECO:0000313" key="2">
    <source>
        <dbReference type="Proteomes" id="UP001056120"/>
    </source>
</evidence>
<evidence type="ECO:0000313" key="1">
    <source>
        <dbReference type="EMBL" id="KAI3711702.1"/>
    </source>
</evidence>
<gene>
    <name evidence="1" type="ORF">L1987_70243</name>
</gene>
<accession>A0ACB9APC0</accession>
<dbReference type="Proteomes" id="UP001056120">
    <property type="component" value="Linkage Group LG24"/>
</dbReference>
<reference evidence="2" key="1">
    <citation type="journal article" date="2022" name="Mol. Ecol. Resour.">
        <title>The genomes of chicory, endive, great burdock and yacon provide insights into Asteraceae palaeo-polyploidization history and plant inulin production.</title>
        <authorList>
            <person name="Fan W."/>
            <person name="Wang S."/>
            <person name="Wang H."/>
            <person name="Wang A."/>
            <person name="Jiang F."/>
            <person name="Liu H."/>
            <person name="Zhao H."/>
            <person name="Xu D."/>
            <person name="Zhang Y."/>
        </authorList>
    </citation>
    <scope>NUCLEOTIDE SEQUENCE [LARGE SCALE GENOMIC DNA]</scope>
    <source>
        <strain evidence="2">cv. Yunnan</strain>
    </source>
</reference>
<reference evidence="1 2" key="2">
    <citation type="journal article" date="2022" name="Mol. Ecol. Resour.">
        <title>The genomes of chicory, endive, great burdock and yacon provide insights into Asteraceae paleo-polyploidization history and plant inulin production.</title>
        <authorList>
            <person name="Fan W."/>
            <person name="Wang S."/>
            <person name="Wang H."/>
            <person name="Wang A."/>
            <person name="Jiang F."/>
            <person name="Liu H."/>
            <person name="Zhao H."/>
            <person name="Xu D."/>
            <person name="Zhang Y."/>
        </authorList>
    </citation>
    <scope>NUCLEOTIDE SEQUENCE [LARGE SCALE GENOMIC DNA]</scope>
    <source>
        <strain evidence="2">cv. Yunnan</strain>
        <tissue evidence="1">Leaves</tissue>
    </source>
</reference>
<keyword evidence="2" id="KW-1185">Reference proteome</keyword>
<name>A0ACB9APC0_9ASTR</name>